<evidence type="ECO:0000313" key="10">
    <source>
        <dbReference type="EMBL" id="GMS89210.1"/>
    </source>
</evidence>
<dbReference type="GO" id="GO:0016282">
    <property type="term" value="C:eukaryotic 43S preinitiation complex"/>
    <property type="evidence" value="ECO:0007669"/>
    <property type="project" value="UniProtKB-UniRule"/>
</dbReference>
<feature type="compositionally biased region" description="Low complexity" evidence="8">
    <location>
        <begin position="1038"/>
        <end position="1057"/>
    </location>
</feature>
<dbReference type="GO" id="GO:0002188">
    <property type="term" value="P:translation reinitiation"/>
    <property type="evidence" value="ECO:0007669"/>
    <property type="project" value="TreeGrafter"/>
</dbReference>
<dbReference type="GO" id="GO:0003729">
    <property type="term" value="F:mRNA binding"/>
    <property type="evidence" value="ECO:0007669"/>
    <property type="project" value="TreeGrafter"/>
</dbReference>
<dbReference type="Gene3D" id="4.10.860.10">
    <property type="entry name" value="UVR domain"/>
    <property type="match status" value="1"/>
</dbReference>
<evidence type="ECO:0000256" key="4">
    <source>
        <dbReference type="ARBA" id="ARBA00022884"/>
    </source>
</evidence>
<name>A0AAV5T163_9BILA</name>
<feature type="region of interest" description="Disordered" evidence="8">
    <location>
        <begin position="819"/>
        <end position="1155"/>
    </location>
</feature>
<keyword evidence="2 7" id="KW-0963">Cytoplasm</keyword>
<feature type="compositionally biased region" description="Basic and acidic residues" evidence="8">
    <location>
        <begin position="915"/>
        <end position="924"/>
    </location>
</feature>
<dbReference type="Gene3D" id="1.25.40.860">
    <property type="match status" value="2"/>
</dbReference>
<feature type="compositionally biased region" description="Basic and acidic residues" evidence="8">
    <location>
        <begin position="1080"/>
        <end position="1132"/>
    </location>
</feature>
<keyword evidence="6 7" id="KW-0175">Coiled coil</keyword>
<organism evidence="10 11">
    <name type="scientific">Pristionchus entomophagus</name>
    <dbReference type="NCBI Taxonomy" id="358040"/>
    <lineage>
        <taxon>Eukaryota</taxon>
        <taxon>Metazoa</taxon>
        <taxon>Ecdysozoa</taxon>
        <taxon>Nematoda</taxon>
        <taxon>Chromadorea</taxon>
        <taxon>Rhabditida</taxon>
        <taxon>Rhabditina</taxon>
        <taxon>Diplogasteromorpha</taxon>
        <taxon>Diplogasteroidea</taxon>
        <taxon>Neodiplogasteridae</taxon>
        <taxon>Pristionchus</taxon>
    </lineage>
</organism>
<feature type="compositionally biased region" description="Basic and acidic residues" evidence="8">
    <location>
        <begin position="960"/>
        <end position="988"/>
    </location>
</feature>
<dbReference type="GO" id="GO:0001732">
    <property type="term" value="P:formation of cytoplasmic translation initiation complex"/>
    <property type="evidence" value="ECO:0007669"/>
    <property type="project" value="UniProtKB-UniRule"/>
</dbReference>
<evidence type="ECO:0000256" key="2">
    <source>
        <dbReference type="ARBA" id="ARBA00022490"/>
    </source>
</evidence>
<feature type="coiled-coil region" evidence="7">
    <location>
        <begin position="591"/>
        <end position="641"/>
    </location>
</feature>
<dbReference type="PROSITE" id="PS50250">
    <property type="entry name" value="PCI"/>
    <property type="match status" value="1"/>
</dbReference>
<comment type="subcellular location">
    <subcellularLocation>
        <location evidence="1 7">Cytoplasm</location>
    </subcellularLocation>
</comment>
<dbReference type="Proteomes" id="UP001432027">
    <property type="component" value="Unassembled WGS sequence"/>
</dbReference>
<feature type="coiled-coil region" evidence="7">
    <location>
        <begin position="670"/>
        <end position="701"/>
    </location>
</feature>
<gene>
    <name evidence="10" type="ORF">PENTCL1PPCAC_11385</name>
</gene>
<dbReference type="HAMAP" id="MF_03000">
    <property type="entry name" value="eIF3a"/>
    <property type="match status" value="1"/>
</dbReference>
<keyword evidence="3 7" id="KW-0396">Initiation factor</keyword>
<proteinExistence type="inferred from homology"/>
<evidence type="ECO:0000313" key="11">
    <source>
        <dbReference type="Proteomes" id="UP001432027"/>
    </source>
</evidence>
<dbReference type="AlphaFoldDB" id="A0AAV5T163"/>
<feature type="compositionally biased region" description="Basic and acidic residues" evidence="8">
    <location>
        <begin position="995"/>
        <end position="1007"/>
    </location>
</feature>
<dbReference type="PANTHER" id="PTHR14005">
    <property type="entry name" value="EUKARYOTIC TRANSLATION INITIATION FACTOR 3, THETA SUBUNIT"/>
    <property type="match status" value="1"/>
</dbReference>
<dbReference type="FunFam" id="4.10.860.10:FF:000001">
    <property type="entry name" value="Eukaryotic translation initiation factor 3 subunit A"/>
    <property type="match status" value="1"/>
</dbReference>
<dbReference type="GO" id="GO:0043614">
    <property type="term" value="C:multi-eIF complex"/>
    <property type="evidence" value="ECO:0007669"/>
    <property type="project" value="TreeGrafter"/>
</dbReference>
<sequence>MPPAFFQKPEAALKRAHELIQVGKEQDALDTLHDTIKARRHKQWSQMHEHIMLKHLELCVNLRKPHVAKDALFQYKALTQQVAVDSLEKVIVHLLALAEQKTEEAQKTSIEKVEEIDDLDNADAPENLLLSVVSGAAAQDRMDRTVLSPWLRFLWDSYRNCLELLRNNAQVEQLYHRITRKSFFFCSKYQRRAEFRKLCDLLRTHLAQIQKHQHLAHVVKLSSAESLVLMQETRLCQLDTAIQMELWQEAYRSAEDVHGMMQLSKDKDRRTVKPASYVNYYDKLALVFWKAGNRLFHAAALLQKFIIFKDMKKTFSAEEATEQATRVLLASLAIPDGADLPSDLTRHLDIEDQHLGNIRLLSNLLRLPIAPTRSGILKECARFGVPETASEEVRSLFRLLENNFSPLGMTKQACAVLEKIEKPEYAQYMDAIKAVAATKTLKQISVIYEVISWERLRKIIPYYEELEMERFIVDISKHRFVKAQIDHRGDCVRFGGAAEATLAGGVDLEDADGFTGDDTQLGVEGIRSHLEQMYNKLKSTVESLDGQTLREEALENVKRHASIYGMCKQQDYERILMRRRKIETYKESSERVKAEKSAKAAEEAAKREEQKRLEEKKRLEIENLNIEKKKREADKREVEEKVRADQMRKLLATSFGMNILREYGEAAIAEMDIEQVLKEQRERLDKERQQQQQRLQQQERKFDHWVRALHLEEVIERKTIQEKRRREAPTKWNEFEAARVQKAIDEHTRQVDVFNKLSAVEEVAKDWMEDVKMNHEDDFNKKMNEWEEKLDAVKAARLAERAEIRRKERRGEWLAKMAMEEKKRKEEEERQKQAAMDEQRRARRGEMDNRRGRERDDRDAESSKAMNDDDWRRGAAPAPTRGGGGGMERRGPPRDMPFERAPMRERNEQPSSSADRVDNWRSESRPVQPPVPVAAAATMERGGERGERGERPRLNLAPRVRRDEPEAPSRDDFGTRVVKREEPSRKEPSQPVPEGKWERGGVIKRPDPVPAPSIAPSTQQDDEEKWETAGSKGRAAKDTAAPSAAPAPAASQAWRPSMMRGGDAPGPRNDRNDAPPTRDGAPRRDFGSRDGPPRDFGARDGAPRDFGSRDGPPRRDFGGDRDGGRDFGRRPPTDGAPPQRNTRAGGAENDNNWRR</sequence>
<comment type="similarity">
    <text evidence="7">Belongs to the eIF-3 subunit A family.</text>
</comment>
<evidence type="ECO:0000256" key="8">
    <source>
        <dbReference type="SAM" id="MobiDB-lite"/>
    </source>
</evidence>
<evidence type="ECO:0000256" key="5">
    <source>
        <dbReference type="ARBA" id="ARBA00022917"/>
    </source>
</evidence>
<dbReference type="FunFam" id="1.25.40.860:FF:000003">
    <property type="entry name" value="Eukaryotic translation initiation factor 3 subunit A"/>
    <property type="match status" value="1"/>
</dbReference>
<feature type="compositionally biased region" description="Basic and acidic residues" evidence="8">
    <location>
        <begin position="887"/>
        <end position="908"/>
    </location>
</feature>
<feature type="domain" description="PCI" evidence="9">
    <location>
        <begin position="320"/>
        <end position="499"/>
    </location>
</feature>
<evidence type="ECO:0000256" key="1">
    <source>
        <dbReference type="ARBA" id="ARBA00004496"/>
    </source>
</evidence>
<dbReference type="GO" id="GO:0003743">
    <property type="term" value="F:translation initiation factor activity"/>
    <property type="evidence" value="ECO:0007669"/>
    <property type="project" value="UniProtKB-UniRule"/>
</dbReference>
<dbReference type="GO" id="GO:0033290">
    <property type="term" value="C:eukaryotic 48S preinitiation complex"/>
    <property type="evidence" value="ECO:0007669"/>
    <property type="project" value="UniProtKB-UniRule"/>
</dbReference>
<protein>
    <recommendedName>
        <fullName evidence="7">Eukaryotic translation initiation factor 3 subunit A</fullName>
        <shortName evidence="7">eIF3a</shortName>
    </recommendedName>
    <alternativeName>
        <fullName evidence="7">Eukaryotic translation initiation factor 3 subunit 10</fullName>
    </alternativeName>
</protein>
<dbReference type="SMART" id="SM00088">
    <property type="entry name" value="PINT"/>
    <property type="match status" value="1"/>
</dbReference>
<accession>A0AAV5T163</accession>
<keyword evidence="5 7" id="KW-0648">Protein biosynthesis</keyword>
<evidence type="ECO:0000259" key="9">
    <source>
        <dbReference type="PROSITE" id="PS50250"/>
    </source>
</evidence>
<dbReference type="InterPro" id="IPR054711">
    <property type="entry name" value="eIF3a_PCI_TPR-like"/>
</dbReference>
<comment type="function">
    <text evidence="7">RNA-binding component of the eukaryotic translation initiation factor 3 (eIF-3) complex, which is involved in protein synthesis of a specialized repertoire of mRNAs and, together with other initiation factors, stimulates binding of mRNA and methionyl-tRNAi to the 40S ribosome. The eIF-3 complex specifically targets and initiates translation of a subset of mRNAs involved in cell proliferation.</text>
</comment>
<keyword evidence="11" id="KW-1185">Reference proteome</keyword>
<evidence type="ECO:0000256" key="3">
    <source>
        <dbReference type="ARBA" id="ARBA00022540"/>
    </source>
</evidence>
<evidence type="ECO:0000256" key="6">
    <source>
        <dbReference type="ARBA" id="ARBA00023054"/>
    </source>
</evidence>
<keyword evidence="4 7" id="KW-0694">RNA-binding</keyword>
<reference evidence="10" key="1">
    <citation type="submission" date="2023-10" db="EMBL/GenBank/DDBJ databases">
        <title>Genome assembly of Pristionchus species.</title>
        <authorList>
            <person name="Yoshida K."/>
            <person name="Sommer R.J."/>
        </authorList>
    </citation>
    <scope>NUCLEOTIDE SEQUENCE</scope>
    <source>
        <strain evidence="10">RS0144</strain>
    </source>
</reference>
<dbReference type="InterPro" id="IPR000717">
    <property type="entry name" value="PCI_dom"/>
</dbReference>
<dbReference type="EMBL" id="BTSX01000003">
    <property type="protein sequence ID" value="GMS89210.1"/>
    <property type="molecule type" value="Genomic_DNA"/>
</dbReference>
<feature type="compositionally biased region" description="Basic and acidic residues" evidence="8">
    <location>
        <begin position="819"/>
        <end position="873"/>
    </location>
</feature>
<feature type="compositionally biased region" description="Basic and acidic residues" evidence="8">
    <location>
        <begin position="941"/>
        <end position="953"/>
    </location>
</feature>
<dbReference type="InterPro" id="IPR027512">
    <property type="entry name" value="EIF3A"/>
</dbReference>
<comment type="subunit">
    <text evidence="7">Component of the eukaryotic translation initiation factor 3 (eIF-3) complex.</text>
</comment>
<dbReference type="GO" id="GO:0071541">
    <property type="term" value="C:eukaryotic translation initiation factor 3 complex, eIF3m"/>
    <property type="evidence" value="ECO:0007669"/>
    <property type="project" value="TreeGrafter"/>
</dbReference>
<comment type="caution">
    <text evidence="10">The sequence shown here is derived from an EMBL/GenBank/DDBJ whole genome shotgun (WGS) entry which is preliminary data.</text>
</comment>
<dbReference type="GO" id="GO:0071540">
    <property type="term" value="C:eukaryotic translation initiation factor 3 complex, eIF3e"/>
    <property type="evidence" value="ECO:0007669"/>
    <property type="project" value="TreeGrafter"/>
</dbReference>
<evidence type="ECO:0000256" key="7">
    <source>
        <dbReference type="HAMAP-Rule" id="MF_03000"/>
    </source>
</evidence>
<dbReference type="PANTHER" id="PTHR14005:SF0">
    <property type="entry name" value="EUKARYOTIC TRANSLATION INITIATION FACTOR 3 SUBUNIT A"/>
    <property type="match status" value="1"/>
</dbReference>
<dbReference type="Pfam" id="PF22591">
    <property type="entry name" value="eIF3a_PCI_TPR-like"/>
    <property type="match status" value="1"/>
</dbReference>